<accession>A0A0F4YI44</accession>
<dbReference type="Pfam" id="PF02668">
    <property type="entry name" value="TauD"/>
    <property type="match status" value="1"/>
</dbReference>
<dbReference type="GO" id="GO:0016491">
    <property type="term" value="F:oxidoreductase activity"/>
    <property type="evidence" value="ECO:0007669"/>
    <property type="project" value="UniProtKB-KW"/>
</dbReference>
<dbReference type="OrthoDB" id="5224680at2759"/>
<dbReference type="STRING" id="1408163.A0A0F4YI44"/>
<dbReference type="InterPro" id="IPR042098">
    <property type="entry name" value="TauD-like_sf"/>
</dbReference>
<name>A0A0F4YI44_RASE3</name>
<dbReference type="AlphaFoldDB" id="A0A0F4YI44"/>
<dbReference type="Proteomes" id="UP000053958">
    <property type="component" value="Unassembled WGS sequence"/>
</dbReference>
<keyword evidence="1" id="KW-0560">Oxidoreductase</keyword>
<dbReference type="SUPFAM" id="SSF51197">
    <property type="entry name" value="Clavaminate synthase-like"/>
    <property type="match status" value="1"/>
</dbReference>
<feature type="region of interest" description="Disordered" evidence="2">
    <location>
        <begin position="92"/>
        <end position="126"/>
    </location>
</feature>
<dbReference type="Gene3D" id="3.60.130.10">
    <property type="entry name" value="Clavaminate synthase-like"/>
    <property type="match status" value="1"/>
</dbReference>
<feature type="domain" description="TauD/TfdA-like" evidence="3">
    <location>
        <begin position="16"/>
        <end position="56"/>
    </location>
</feature>
<reference evidence="4 5" key="1">
    <citation type="submission" date="2015-04" db="EMBL/GenBank/DDBJ databases">
        <authorList>
            <person name="Heijne W.H."/>
            <person name="Fedorova N.D."/>
            <person name="Nierman W.C."/>
            <person name="Vollebregt A.W."/>
            <person name="Zhao Z."/>
            <person name="Wu L."/>
            <person name="Kumar M."/>
            <person name="Stam H."/>
            <person name="van den Berg M.A."/>
            <person name="Pel H.J."/>
        </authorList>
    </citation>
    <scope>NUCLEOTIDE SEQUENCE [LARGE SCALE GENOMIC DNA]</scope>
    <source>
        <strain evidence="4 5">CBS 393.64</strain>
    </source>
</reference>
<evidence type="ECO:0000256" key="2">
    <source>
        <dbReference type="SAM" id="MobiDB-lite"/>
    </source>
</evidence>
<evidence type="ECO:0000313" key="4">
    <source>
        <dbReference type="EMBL" id="KKA17967.1"/>
    </source>
</evidence>
<feature type="compositionally biased region" description="Basic and acidic residues" evidence="2">
    <location>
        <begin position="92"/>
        <end position="107"/>
    </location>
</feature>
<dbReference type="RefSeq" id="XP_013324579.1">
    <property type="nucleotide sequence ID" value="XM_013469125.1"/>
</dbReference>
<comment type="caution">
    <text evidence="4">The sequence shown here is derived from an EMBL/GenBank/DDBJ whole genome shotgun (WGS) entry which is preliminary data.</text>
</comment>
<evidence type="ECO:0000259" key="3">
    <source>
        <dbReference type="Pfam" id="PF02668"/>
    </source>
</evidence>
<evidence type="ECO:0000256" key="1">
    <source>
        <dbReference type="ARBA" id="ARBA00023002"/>
    </source>
</evidence>
<organism evidence="4 5">
    <name type="scientific">Rasamsonia emersonii (strain ATCC 16479 / CBS 393.64 / IMI 116815)</name>
    <dbReference type="NCBI Taxonomy" id="1408163"/>
    <lineage>
        <taxon>Eukaryota</taxon>
        <taxon>Fungi</taxon>
        <taxon>Dikarya</taxon>
        <taxon>Ascomycota</taxon>
        <taxon>Pezizomycotina</taxon>
        <taxon>Eurotiomycetes</taxon>
        <taxon>Eurotiomycetidae</taxon>
        <taxon>Eurotiales</taxon>
        <taxon>Trichocomaceae</taxon>
        <taxon>Rasamsonia</taxon>
    </lineage>
</organism>
<protein>
    <submittedName>
        <fullName evidence="4">TfdA family oxidoreductase</fullName>
    </submittedName>
</protein>
<sequence>MILHSTPFKNNANWLNSLEIDLRAGDMLFLNNFAILHSRKSFTDSADSKRYLMRLWLHNPEKSWDLPKSLWLPWDPIFAPLREVRNYWDHDPFGMERDSPDSERDSPEPNSPPPQPPVVVFSTSCG</sequence>
<dbReference type="InterPro" id="IPR003819">
    <property type="entry name" value="TauD/TfdA-like"/>
</dbReference>
<dbReference type="GeneID" id="25320348"/>
<proteinExistence type="predicted"/>
<evidence type="ECO:0000313" key="5">
    <source>
        <dbReference type="Proteomes" id="UP000053958"/>
    </source>
</evidence>
<gene>
    <name evidence="4" type="ORF">T310_8087</name>
</gene>
<keyword evidence="5" id="KW-1185">Reference proteome</keyword>
<dbReference type="EMBL" id="LASV01000519">
    <property type="protein sequence ID" value="KKA17967.1"/>
    <property type="molecule type" value="Genomic_DNA"/>
</dbReference>